<keyword evidence="1" id="KW-0808">Transferase</keyword>
<dbReference type="KEGG" id="mste:MSTE_02555"/>
<feature type="domain" description="Glycosyl transferase family 1" evidence="2">
    <location>
        <begin position="480"/>
        <end position="636"/>
    </location>
</feature>
<protein>
    <submittedName>
        <fullName evidence="3">Glycoside hydrolase</fullName>
    </submittedName>
</protein>
<organism evidence="3 4">
    <name type="scientific">[Mycobacterium] stephanolepidis</name>
    <dbReference type="NCBI Taxonomy" id="1520670"/>
    <lineage>
        <taxon>Bacteria</taxon>
        <taxon>Bacillati</taxon>
        <taxon>Actinomycetota</taxon>
        <taxon>Actinomycetes</taxon>
        <taxon>Mycobacteriales</taxon>
        <taxon>Mycobacteriaceae</taxon>
        <taxon>Mycobacteroides</taxon>
    </lineage>
</organism>
<dbReference type="PANTHER" id="PTHR12526">
    <property type="entry name" value="GLYCOSYLTRANSFERASE"/>
    <property type="match status" value="1"/>
</dbReference>
<evidence type="ECO:0000313" key="3">
    <source>
        <dbReference type="EMBL" id="BAX97864.1"/>
    </source>
</evidence>
<dbReference type="PANTHER" id="PTHR12526:SF636">
    <property type="entry name" value="BLL3647 PROTEIN"/>
    <property type="match status" value="1"/>
</dbReference>
<gene>
    <name evidence="3" type="ORF">MSTE_02555</name>
</gene>
<dbReference type="InterPro" id="IPR029044">
    <property type="entry name" value="Nucleotide-diphossugar_trans"/>
</dbReference>
<dbReference type="Gene3D" id="3.40.50.2000">
    <property type="entry name" value="Glycogen Phosphorylase B"/>
    <property type="match status" value="2"/>
</dbReference>
<name>A0A1Z4EY37_9MYCO</name>
<dbReference type="CDD" id="cd03801">
    <property type="entry name" value="GT4_PimA-like"/>
    <property type="match status" value="1"/>
</dbReference>
<dbReference type="SUPFAM" id="SSF53448">
    <property type="entry name" value="Nucleotide-diphospho-sugar transferases"/>
    <property type="match status" value="1"/>
</dbReference>
<dbReference type="Pfam" id="PF00534">
    <property type="entry name" value="Glycos_transf_1"/>
    <property type="match status" value="1"/>
</dbReference>
<dbReference type="InterPro" id="IPR001296">
    <property type="entry name" value="Glyco_trans_1"/>
</dbReference>
<dbReference type="GO" id="GO:0016757">
    <property type="term" value="F:glycosyltransferase activity"/>
    <property type="evidence" value="ECO:0007669"/>
    <property type="project" value="InterPro"/>
</dbReference>
<dbReference type="Proteomes" id="UP000217954">
    <property type="component" value="Chromosome"/>
</dbReference>
<evidence type="ECO:0000259" key="2">
    <source>
        <dbReference type="Pfam" id="PF00534"/>
    </source>
</evidence>
<reference evidence="4" key="1">
    <citation type="journal article" date="2017" name="Genome Announc.">
        <title>Complete Genome Sequence of Mycobacterium stephanolepidis.</title>
        <authorList>
            <person name="Fukano H."/>
            <person name="Yoshida M."/>
            <person name="Katayama Y."/>
            <person name="Omatsu T."/>
            <person name="Mizutani T."/>
            <person name="Kurata O."/>
            <person name="Wada S."/>
            <person name="Hoshino Y."/>
        </authorList>
    </citation>
    <scope>NUCLEOTIDE SEQUENCE [LARGE SCALE GENOMIC DNA]</scope>
    <source>
        <strain evidence="4">NJB0901</strain>
    </source>
</reference>
<evidence type="ECO:0000313" key="4">
    <source>
        <dbReference type="Proteomes" id="UP000217954"/>
    </source>
</evidence>
<accession>A0A1Z4EY37</accession>
<dbReference type="Gene3D" id="3.90.550.10">
    <property type="entry name" value="Spore Coat Polysaccharide Biosynthesis Protein SpsA, Chain A"/>
    <property type="match status" value="1"/>
</dbReference>
<proteinExistence type="predicted"/>
<keyword evidence="4" id="KW-1185">Reference proteome</keyword>
<dbReference type="AlphaFoldDB" id="A0A1Z4EY37"/>
<dbReference type="SUPFAM" id="SSF53756">
    <property type="entry name" value="UDP-Glycosyltransferase/glycogen phosphorylase"/>
    <property type="match status" value="1"/>
</dbReference>
<dbReference type="GO" id="GO:0016787">
    <property type="term" value="F:hydrolase activity"/>
    <property type="evidence" value="ECO:0007669"/>
    <property type="project" value="UniProtKB-KW"/>
</dbReference>
<evidence type="ECO:0000256" key="1">
    <source>
        <dbReference type="ARBA" id="ARBA00022679"/>
    </source>
</evidence>
<keyword evidence="3" id="KW-0378">Hydrolase</keyword>
<reference evidence="3 4" key="2">
    <citation type="journal article" date="2017" name="Int. J. Syst. Evol. Microbiol.">
        <title>Mycobacterium stephanolepidis sp. nov., a rapidly growing species related to Mycobacterium chelonae, isolated from marine teleost fish, Stephanolepis cirrhifer.</title>
        <authorList>
            <person name="Fukano H."/>
            <person name="Wada S."/>
            <person name="Kurata O."/>
            <person name="Katayama K."/>
            <person name="Fujiwara N."/>
            <person name="Hoshino Y."/>
        </authorList>
    </citation>
    <scope>NUCLEOTIDE SEQUENCE [LARGE SCALE GENOMIC DNA]</scope>
    <source>
        <strain evidence="3 4">NJB0901</strain>
    </source>
</reference>
<sequence length="663" mass="72341">MSDMARKRHGELNRAYLPSPRVSAVHGGIAVCIVAYGRPDLLAACLKSCREHLGDLPVHVWDNSGPGYPGMQAVRASYPAAHWHGTGENLGFAAAVNRLADLAPRAHLLLLNPDATVQGPLTLTRAQVANETKVAAAAPPIQAATPHPGEFPWDNGHRSPNLLRALVSRAGYAPALRGRVISELYRTRPTAVDGYLTGACLLINRQAWNEVGGFDEEFFLYGEEADWQLRARSAGWSLVLVDEPGVLHSAKGTVAGDEHRSIRSDDLLRANIALTLEHSRGVRTADFYLAGTSVLDRVQPGARRARTARIGASSGRPQVILTTNRLVYGGAERQHVLLATELDRRGYSVTIACMQRFGPLVAEIPPTVRVVRQPWWCPAFETADGPAILVSGDTNTETGCATLWRASGLNRRWLVAAHIPPELNTGTYSGPLARAMSRADGFIALSQRHWDEVSAHQRVGTRFFTAPNGVVSRRALPEQAPERREPDGPLRFVMLSRIVEHKNPHLLVEALSGLTEYDWQLSIFGDGPDRQRLQALTPEAVRDRVHWRGWSPGPEHALADCDVLCVPSRSEAFPLVILEAMARAVPVIGSAVCSVPDMLDHGSGVVVDPIDVPAWRTALENALTAPDHLTALGRKGFDRMRDLYTIETMADSYEEAFTAVFKG</sequence>
<dbReference type="EMBL" id="AP018165">
    <property type="protein sequence ID" value="BAX97864.1"/>
    <property type="molecule type" value="Genomic_DNA"/>
</dbReference>